<comment type="caution">
    <text evidence="3">The sequence shown here is derived from an EMBL/GenBank/DDBJ whole genome shotgun (WGS) entry which is preliminary data.</text>
</comment>
<gene>
    <name evidence="3" type="ORF">A2713_01730</name>
</gene>
<proteinExistence type="inferred from homology"/>
<comment type="similarity">
    <text evidence="1">Belongs to the NAD(P)-dependent epimerase/dehydratase family.</text>
</comment>
<name>A0A1F4UQ96_UNCKA</name>
<dbReference type="PANTHER" id="PTHR43000">
    <property type="entry name" value="DTDP-D-GLUCOSE 4,6-DEHYDRATASE-RELATED"/>
    <property type="match status" value="1"/>
</dbReference>
<evidence type="ECO:0000313" key="4">
    <source>
        <dbReference type="Proteomes" id="UP000176444"/>
    </source>
</evidence>
<feature type="domain" description="NAD-dependent epimerase/dehydratase" evidence="2">
    <location>
        <begin position="5"/>
        <end position="250"/>
    </location>
</feature>
<protein>
    <recommendedName>
        <fullName evidence="2">NAD-dependent epimerase/dehydratase domain-containing protein</fullName>
    </recommendedName>
</protein>
<dbReference type="Pfam" id="PF01370">
    <property type="entry name" value="Epimerase"/>
    <property type="match status" value="1"/>
</dbReference>
<dbReference type="Gene3D" id="3.40.50.720">
    <property type="entry name" value="NAD(P)-binding Rossmann-like Domain"/>
    <property type="match status" value="1"/>
</dbReference>
<organism evidence="3 4">
    <name type="scientific">candidate division WWE3 bacterium RIFCSPHIGHO2_01_FULL_35_17</name>
    <dbReference type="NCBI Taxonomy" id="1802614"/>
    <lineage>
        <taxon>Bacteria</taxon>
        <taxon>Katanobacteria</taxon>
    </lineage>
</organism>
<dbReference type="EMBL" id="MEUX01000022">
    <property type="protein sequence ID" value="OGC47062.1"/>
    <property type="molecule type" value="Genomic_DNA"/>
</dbReference>
<evidence type="ECO:0000259" key="2">
    <source>
        <dbReference type="Pfam" id="PF01370"/>
    </source>
</evidence>
<dbReference type="Proteomes" id="UP000176444">
    <property type="component" value="Unassembled WGS sequence"/>
</dbReference>
<reference evidence="3 4" key="1">
    <citation type="journal article" date="2016" name="Nat. Commun.">
        <title>Thousands of microbial genomes shed light on interconnected biogeochemical processes in an aquifer system.</title>
        <authorList>
            <person name="Anantharaman K."/>
            <person name="Brown C.T."/>
            <person name="Hug L.A."/>
            <person name="Sharon I."/>
            <person name="Castelle C.J."/>
            <person name="Probst A.J."/>
            <person name="Thomas B.C."/>
            <person name="Singh A."/>
            <person name="Wilkins M.J."/>
            <person name="Karaoz U."/>
            <person name="Brodie E.L."/>
            <person name="Williams K.H."/>
            <person name="Hubbard S.S."/>
            <person name="Banfield J.F."/>
        </authorList>
    </citation>
    <scope>NUCLEOTIDE SEQUENCE [LARGE SCALE GENOMIC DNA]</scope>
</reference>
<dbReference type="AlphaFoldDB" id="A0A1F4UQ96"/>
<accession>A0A1F4UQ96</accession>
<dbReference type="InterPro" id="IPR036291">
    <property type="entry name" value="NAD(P)-bd_dom_sf"/>
</dbReference>
<dbReference type="InterPro" id="IPR001509">
    <property type="entry name" value="Epimerase_deHydtase"/>
</dbReference>
<sequence>MNKKILIVGGAGFIGHFIAKELLQKGHQVFIYDNFSNYIPPQEGHYPFYLQRRLEDIKTNAELIRGDIRDKEFLTKTIKEIRPEIVINLVAIPLANASNVFFEDAIQINLNGHINLLGAMRAVNSVERFIYTSSSFVYGHFKYDPADENHPTHPIDIYGGTKLSCEILTKSYSERFGVEYTIIRPSAVYGPTDSNRRVSQVFIENAIKGEPLILYNGGQDKVDFTYVSDAAHGFALAALSPKAKNEVFNITAGQGRSAEEFAKILDKLIPGGVKTIIKPTDEKKPIRGSLDIKKAKELLGYEPKYSLEDGLKEYIEYIKLTGLFNHK</sequence>
<evidence type="ECO:0000256" key="1">
    <source>
        <dbReference type="ARBA" id="ARBA00007637"/>
    </source>
</evidence>
<dbReference type="SUPFAM" id="SSF51735">
    <property type="entry name" value="NAD(P)-binding Rossmann-fold domains"/>
    <property type="match status" value="1"/>
</dbReference>
<evidence type="ECO:0000313" key="3">
    <source>
        <dbReference type="EMBL" id="OGC47062.1"/>
    </source>
</evidence>